<feature type="compositionally biased region" description="Basic and acidic residues" evidence="6">
    <location>
        <begin position="73"/>
        <end position="84"/>
    </location>
</feature>
<accession>A0ABR4GJR1</accession>
<keyword evidence="2" id="KW-0805">Transcription regulation</keyword>
<reference evidence="8 9" key="1">
    <citation type="submission" date="2024-07" db="EMBL/GenBank/DDBJ databases">
        <title>Section-level genome sequencing and comparative genomics of Aspergillus sections Usti and Cavernicolus.</title>
        <authorList>
            <consortium name="Lawrence Berkeley National Laboratory"/>
            <person name="Nybo J.L."/>
            <person name="Vesth T.C."/>
            <person name="Theobald S."/>
            <person name="Frisvad J.C."/>
            <person name="Larsen T.O."/>
            <person name="Kjaerboelling I."/>
            <person name="Rothschild-Mancinelli K."/>
            <person name="Lyhne E.K."/>
            <person name="Kogle M.E."/>
            <person name="Barry K."/>
            <person name="Clum A."/>
            <person name="Na H."/>
            <person name="Ledsgaard L."/>
            <person name="Lin J."/>
            <person name="Lipzen A."/>
            <person name="Kuo A."/>
            <person name="Riley R."/>
            <person name="Mondo S."/>
            <person name="Labutti K."/>
            <person name="Haridas S."/>
            <person name="Pangalinan J."/>
            <person name="Salamov A.A."/>
            <person name="Simmons B.A."/>
            <person name="Magnuson J.K."/>
            <person name="Chen J."/>
            <person name="Drula E."/>
            <person name="Henrissat B."/>
            <person name="Wiebenga A."/>
            <person name="Lubbers R.J."/>
            <person name="Gomes A.C."/>
            <person name="Makela M.R."/>
            <person name="Stajich J."/>
            <person name="Grigoriev I.V."/>
            <person name="Mortensen U.H."/>
            <person name="De Vries R.P."/>
            <person name="Baker S.E."/>
            <person name="Andersen M.R."/>
        </authorList>
    </citation>
    <scope>NUCLEOTIDE SEQUENCE [LARGE SCALE GENOMIC DNA]</scope>
    <source>
        <strain evidence="8 9">CBS 209.92</strain>
    </source>
</reference>
<feature type="domain" description="Zn(2)-C6 fungal-type" evidence="7">
    <location>
        <begin position="17"/>
        <end position="47"/>
    </location>
</feature>
<dbReference type="PANTHER" id="PTHR31069">
    <property type="entry name" value="OLEATE-ACTIVATED TRANSCRIPTION FACTOR 1-RELATED"/>
    <property type="match status" value="1"/>
</dbReference>
<dbReference type="Proteomes" id="UP001610563">
    <property type="component" value="Unassembled WGS sequence"/>
</dbReference>
<dbReference type="PANTHER" id="PTHR31069:SF31">
    <property type="entry name" value="MONODICTYPHENONE CLUSTER TRANSCRIPTION FACTOR-RELATED"/>
    <property type="match status" value="1"/>
</dbReference>
<protein>
    <recommendedName>
        <fullName evidence="7">Zn(2)-C6 fungal-type domain-containing protein</fullName>
    </recommendedName>
</protein>
<organism evidence="8 9">
    <name type="scientific">Aspergillus keveii</name>
    <dbReference type="NCBI Taxonomy" id="714993"/>
    <lineage>
        <taxon>Eukaryota</taxon>
        <taxon>Fungi</taxon>
        <taxon>Dikarya</taxon>
        <taxon>Ascomycota</taxon>
        <taxon>Pezizomycotina</taxon>
        <taxon>Eurotiomycetes</taxon>
        <taxon>Eurotiomycetidae</taxon>
        <taxon>Eurotiales</taxon>
        <taxon>Aspergillaceae</taxon>
        <taxon>Aspergillus</taxon>
        <taxon>Aspergillus subgen. Nidulantes</taxon>
    </lineage>
</organism>
<dbReference type="InterPro" id="IPR001138">
    <property type="entry name" value="Zn2Cys6_DnaBD"/>
</dbReference>
<dbReference type="PRINTS" id="PR00755">
    <property type="entry name" value="AFLATOXINBRP"/>
</dbReference>
<evidence type="ECO:0000256" key="3">
    <source>
        <dbReference type="ARBA" id="ARBA00023125"/>
    </source>
</evidence>
<sequence length="430" mass="46070">MAGVRPSALPCTRLRDSCVACAVSKLRCSKQRPTCSRCETRGIDCQYFFARRPGRRRVHGRGHPTSCTSRGSRSSEPHSRHDTVPESQGDQDGHGDPPETIASSMDPVDATVDPRPTPSLPGSHGWTAILPEDGDGIYSADAFSLPEGSTMVPQLDDSDIDVLTVCPSKYPTVNSDETDNIGYGSHAPPFPDETSPELDPSSTNGMDPVSPAAAPSGKDPLASSTQTPPQTDSTTVNPTQTTTTPTCICVPRALALLRNLSCPQSTPTPLPETHPALYTLYQHKPNILLARRMLSCPPCTDNTFLLAILSLIVLNILERYATALQRQLHDTNNNNNTDNSSQGNGNRSGNGNGSCVDPGTIAKLADCIISCRRVPSRVIVSELCRLQSLVNHLAPRVVGQGAEALERMEGGMREGLGGLSGDIIERLNRY</sequence>
<evidence type="ECO:0000256" key="5">
    <source>
        <dbReference type="ARBA" id="ARBA00023242"/>
    </source>
</evidence>
<dbReference type="InterPro" id="IPR050675">
    <property type="entry name" value="OAF3"/>
</dbReference>
<dbReference type="SUPFAM" id="SSF57701">
    <property type="entry name" value="Zn2/Cys6 DNA-binding domain"/>
    <property type="match status" value="1"/>
</dbReference>
<dbReference type="PROSITE" id="PS00463">
    <property type="entry name" value="ZN2_CY6_FUNGAL_1"/>
    <property type="match status" value="1"/>
</dbReference>
<evidence type="ECO:0000256" key="4">
    <source>
        <dbReference type="ARBA" id="ARBA00023163"/>
    </source>
</evidence>
<dbReference type="InterPro" id="IPR036864">
    <property type="entry name" value="Zn2-C6_fun-type_DNA-bd_sf"/>
</dbReference>
<name>A0ABR4GJR1_9EURO</name>
<dbReference type="SMART" id="SM00066">
    <property type="entry name" value="GAL4"/>
    <property type="match status" value="1"/>
</dbReference>
<keyword evidence="1" id="KW-0479">Metal-binding</keyword>
<feature type="compositionally biased region" description="Low complexity" evidence="6">
    <location>
        <begin position="330"/>
        <end position="345"/>
    </location>
</feature>
<evidence type="ECO:0000313" key="9">
    <source>
        <dbReference type="Proteomes" id="UP001610563"/>
    </source>
</evidence>
<dbReference type="InterPro" id="IPR013700">
    <property type="entry name" value="AflR"/>
</dbReference>
<feature type="region of interest" description="Disordered" evidence="6">
    <location>
        <begin position="171"/>
        <end position="242"/>
    </location>
</feature>
<evidence type="ECO:0000259" key="7">
    <source>
        <dbReference type="PROSITE" id="PS50048"/>
    </source>
</evidence>
<feature type="region of interest" description="Disordered" evidence="6">
    <location>
        <begin position="330"/>
        <end position="352"/>
    </location>
</feature>
<dbReference type="CDD" id="cd00067">
    <property type="entry name" value="GAL4"/>
    <property type="match status" value="1"/>
</dbReference>
<evidence type="ECO:0000256" key="6">
    <source>
        <dbReference type="SAM" id="MobiDB-lite"/>
    </source>
</evidence>
<keyword evidence="5" id="KW-0539">Nucleus</keyword>
<comment type="caution">
    <text evidence="8">The sequence shown here is derived from an EMBL/GenBank/DDBJ whole genome shotgun (WGS) entry which is preliminary data.</text>
</comment>
<evidence type="ECO:0000256" key="1">
    <source>
        <dbReference type="ARBA" id="ARBA00022723"/>
    </source>
</evidence>
<evidence type="ECO:0000313" key="8">
    <source>
        <dbReference type="EMBL" id="KAL2799258.1"/>
    </source>
</evidence>
<keyword evidence="4" id="KW-0804">Transcription</keyword>
<keyword evidence="9" id="KW-1185">Reference proteome</keyword>
<feature type="compositionally biased region" description="Low complexity" evidence="6">
    <location>
        <begin position="223"/>
        <end position="242"/>
    </location>
</feature>
<evidence type="ECO:0000256" key="2">
    <source>
        <dbReference type="ARBA" id="ARBA00023015"/>
    </source>
</evidence>
<proteinExistence type="predicted"/>
<dbReference type="Pfam" id="PF08493">
    <property type="entry name" value="AflR"/>
    <property type="match status" value="1"/>
</dbReference>
<keyword evidence="3" id="KW-0238">DNA-binding</keyword>
<feature type="region of interest" description="Disordered" evidence="6">
    <location>
        <begin position="56"/>
        <end position="132"/>
    </location>
</feature>
<gene>
    <name evidence="8" type="ORF">BJX66DRAFT_333161</name>
</gene>
<dbReference type="Pfam" id="PF00172">
    <property type="entry name" value="Zn_clus"/>
    <property type="match status" value="1"/>
</dbReference>
<dbReference type="Gene3D" id="4.10.240.10">
    <property type="entry name" value="Zn(2)-C6 fungal-type DNA-binding domain"/>
    <property type="match status" value="1"/>
</dbReference>
<dbReference type="PROSITE" id="PS50048">
    <property type="entry name" value="ZN2_CY6_FUNGAL_2"/>
    <property type="match status" value="1"/>
</dbReference>
<dbReference type="EMBL" id="JBFTWV010000008">
    <property type="protein sequence ID" value="KAL2799258.1"/>
    <property type="molecule type" value="Genomic_DNA"/>
</dbReference>